<organism evidence="1 2">
    <name type="scientific">Diaporthe vaccinii</name>
    <dbReference type="NCBI Taxonomy" id="105482"/>
    <lineage>
        <taxon>Eukaryota</taxon>
        <taxon>Fungi</taxon>
        <taxon>Dikarya</taxon>
        <taxon>Ascomycota</taxon>
        <taxon>Pezizomycotina</taxon>
        <taxon>Sordariomycetes</taxon>
        <taxon>Sordariomycetidae</taxon>
        <taxon>Diaporthales</taxon>
        <taxon>Diaporthaceae</taxon>
        <taxon>Diaporthe</taxon>
        <taxon>Diaporthe eres species complex</taxon>
    </lineage>
</organism>
<dbReference type="EMBL" id="JBAWTH010000014">
    <property type="protein sequence ID" value="KAL2288922.1"/>
    <property type="molecule type" value="Genomic_DNA"/>
</dbReference>
<name>A0ABR4F2K3_9PEZI</name>
<dbReference type="Proteomes" id="UP001600888">
    <property type="component" value="Unassembled WGS sequence"/>
</dbReference>
<keyword evidence="2" id="KW-1185">Reference proteome</keyword>
<sequence length="257" mass="27576">MGAGDFSPEHITINYRLLHCFIKFKREYAYIAAGNKKPKLGGPGGSNGRITNRPWVKVIDLNGHQIQCGLVEATALPYSRIVLVFPRASGAPSTYGLPGMFERGAVAGRAFVALEPSAPAMIISIPRAQVASKWPTSNAGKEEGTGLVEMVQTLDAAPSGMRIDLVSIGIDGLATDVASFSWLYEKWGSRVDIRLVFIVPAQLPGPVAVFPARPNGIRYGIFVLADVAAAANKSPSATDNSVELVRIIQMVRDNKEE</sequence>
<evidence type="ECO:0000313" key="1">
    <source>
        <dbReference type="EMBL" id="KAL2288922.1"/>
    </source>
</evidence>
<protein>
    <submittedName>
        <fullName evidence="1">Uncharacterized protein</fullName>
    </submittedName>
</protein>
<reference evidence="1 2" key="1">
    <citation type="submission" date="2024-03" db="EMBL/GenBank/DDBJ databases">
        <title>A high-quality draft genome sequence of Diaporthe vaccinii, a causative agent of upright dieback and viscid rot disease in cranberry plants.</title>
        <authorList>
            <person name="Sarrasin M."/>
            <person name="Lang B.F."/>
            <person name="Burger G."/>
        </authorList>
    </citation>
    <scope>NUCLEOTIDE SEQUENCE [LARGE SCALE GENOMIC DNA]</scope>
    <source>
        <strain evidence="1 2">IS7</strain>
    </source>
</reference>
<proteinExistence type="predicted"/>
<comment type="caution">
    <text evidence="1">The sequence shown here is derived from an EMBL/GenBank/DDBJ whole genome shotgun (WGS) entry which is preliminary data.</text>
</comment>
<accession>A0ABR4F2K3</accession>
<evidence type="ECO:0000313" key="2">
    <source>
        <dbReference type="Proteomes" id="UP001600888"/>
    </source>
</evidence>
<gene>
    <name evidence="1" type="ORF">FJTKL_02810</name>
</gene>